<dbReference type="Pfam" id="PF14361">
    <property type="entry name" value="RsbRD_N"/>
    <property type="match status" value="1"/>
</dbReference>
<dbReference type="InterPro" id="IPR041522">
    <property type="entry name" value="CdaR_GGDEF"/>
</dbReference>
<dbReference type="InterPro" id="IPR025736">
    <property type="entry name" value="PucR_C-HTH_dom"/>
</dbReference>
<dbReference type="PANTHER" id="PTHR33744">
    <property type="entry name" value="CARBOHYDRATE DIACID REGULATOR"/>
    <property type="match status" value="1"/>
</dbReference>
<dbReference type="AlphaFoldDB" id="A0A6L7ESU8"/>
<dbReference type="EMBL" id="WUEK01000002">
    <property type="protein sequence ID" value="MXG88636.1"/>
    <property type="molecule type" value="Genomic_DNA"/>
</dbReference>
<dbReference type="Pfam" id="PF13556">
    <property type="entry name" value="HTH_30"/>
    <property type="match status" value="1"/>
</dbReference>
<protein>
    <submittedName>
        <fullName evidence="5">Uncharacterized protein</fullName>
    </submittedName>
</protein>
<dbReference type="Pfam" id="PF17853">
    <property type="entry name" value="GGDEF_2"/>
    <property type="match status" value="1"/>
</dbReference>
<keyword evidence="6" id="KW-1185">Reference proteome</keyword>
<dbReference type="InterPro" id="IPR051448">
    <property type="entry name" value="CdaR-like_regulators"/>
</dbReference>
<dbReference type="PANTHER" id="PTHR33744:SF1">
    <property type="entry name" value="DNA-BINDING TRANSCRIPTIONAL ACTIVATOR ADER"/>
    <property type="match status" value="1"/>
</dbReference>
<evidence type="ECO:0000259" key="4">
    <source>
        <dbReference type="Pfam" id="PF17853"/>
    </source>
</evidence>
<feature type="domain" description="CdaR GGDEF-like" evidence="4">
    <location>
        <begin position="198"/>
        <end position="303"/>
    </location>
</feature>
<organism evidence="5 6">
    <name type="scientific">Nocardioides flavescens</name>
    <dbReference type="NCBI Taxonomy" id="2691959"/>
    <lineage>
        <taxon>Bacteria</taxon>
        <taxon>Bacillati</taxon>
        <taxon>Actinomycetota</taxon>
        <taxon>Actinomycetes</taxon>
        <taxon>Propionibacteriales</taxon>
        <taxon>Nocardioidaceae</taxon>
        <taxon>Nocardioides</taxon>
    </lineage>
</organism>
<comment type="similarity">
    <text evidence="1">Belongs to the CdaR family.</text>
</comment>
<dbReference type="RefSeq" id="WP_160875268.1">
    <property type="nucleotide sequence ID" value="NZ_WUEK01000002.1"/>
</dbReference>
<gene>
    <name evidence="5" type="ORF">GRQ65_03635</name>
</gene>
<evidence type="ECO:0000313" key="6">
    <source>
        <dbReference type="Proteomes" id="UP000473325"/>
    </source>
</evidence>
<name>A0A6L7ESU8_9ACTN</name>
<comment type="caution">
    <text evidence="5">The sequence shown here is derived from an EMBL/GenBank/DDBJ whole genome shotgun (WGS) entry which is preliminary data.</text>
</comment>
<dbReference type="Gene3D" id="1.10.10.2840">
    <property type="entry name" value="PucR C-terminal helix-turn-helix domain"/>
    <property type="match status" value="1"/>
</dbReference>
<dbReference type="Proteomes" id="UP000473325">
    <property type="component" value="Unassembled WGS sequence"/>
</dbReference>
<sequence>MTTSALDRPTAPPSVLPQWAREATDGLDLPGLRDRVIEADLAAAFDDLREHAAFVPALRASVEENLHHLRDVLAGRVAATSVLLDEPVALAGLQARLRLPQTAVQRSYRVGFATMWEAWSERLVEQAETSGVARGEGLAALRTMTTLLLGYQDHVASQVADTFARADSALSRSREQVRAGLVRHLLRADAPPLSPADLALLDYPVDAQHLAVLLPGVPEGAVRPHLTALREATHTRDALVHPVDLSSTVLWLAQQGCPGWRARAAEQVVDCLRVQEVEACVSQPASGLDGLRRTWAQVHDVQRIRAAWAPVPPERLAYDDVGLEVMLMADPVRARAFVEAELGELGVADPLAERLRETVEASHRFGSHIVTAEHLHLHEHTVRNRLQRAAELLGRPLTERRTELQVALRLCRVLARGGV</sequence>
<dbReference type="InterPro" id="IPR042070">
    <property type="entry name" value="PucR_C-HTH_sf"/>
</dbReference>
<evidence type="ECO:0000313" key="5">
    <source>
        <dbReference type="EMBL" id="MXG88636.1"/>
    </source>
</evidence>
<feature type="domain" description="PucR C-terminal helix-turn-helix" evidence="2">
    <location>
        <begin position="355"/>
        <end position="410"/>
    </location>
</feature>
<evidence type="ECO:0000259" key="2">
    <source>
        <dbReference type="Pfam" id="PF13556"/>
    </source>
</evidence>
<feature type="domain" description="RsbT co-antagonist protein RsbRD N-terminal" evidence="3">
    <location>
        <begin position="41"/>
        <end position="178"/>
    </location>
</feature>
<accession>A0A6L7ESU8</accession>
<reference evidence="5 6" key="1">
    <citation type="submission" date="2019-12" db="EMBL/GenBank/DDBJ databases">
        <authorList>
            <person name="Kun Z."/>
        </authorList>
    </citation>
    <scope>NUCLEOTIDE SEQUENCE [LARGE SCALE GENOMIC DNA]</scope>
    <source>
        <strain evidence="5 6">YIM 123512</strain>
    </source>
</reference>
<proteinExistence type="inferred from homology"/>
<dbReference type="InterPro" id="IPR025751">
    <property type="entry name" value="RsbRD_N_dom"/>
</dbReference>
<evidence type="ECO:0000259" key="3">
    <source>
        <dbReference type="Pfam" id="PF14361"/>
    </source>
</evidence>
<evidence type="ECO:0000256" key="1">
    <source>
        <dbReference type="ARBA" id="ARBA00006754"/>
    </source>
</evidence>